<feature type="region of interest" description="Disordered" evidence="1">
    <location>
        <begin position="1"/>
        <end position="22"/>
    </location>
</feature>
<dbReference type="InterPro" id="IPR011990">
    <property type="entry name" value="TPR-like_helical_dom_sf"/>
</dbReference>
<accession>A0ABR4A1Y2</accession>
<feature type="region of interest" description="Disordered" evidence="1">
    <location>
        <begin position="365"/>
        <end position="384"/>
    </location>
</feature>
<gene>
    <name evidence="2" type="ORF">N7G274_007360</name>
</gene>
<feature type="region of interest" description="Disordered" evidence="1">
    <location>
        <begin position="514"/>
        <end position="601"/>
    </location>
</feature>
<evidence type="ECO:0000313" key="3">
    <source>
        <dbReference type="Proteomes" id="UP001590950"/>
    </source>
</evidence>
<name>A0ABR4A1Y2_9LECA</name>
<evidence type="ECO:0000256" key="1">
    <source>
        <dbReference type="SAM" id="MobiDB-lite"/>
    </source>
</evidence>
<organism evidence="2 3">
    <name type="scientific">Stereocaulon virgatum</name>
    <dbReference type="NCBI Taxonomy" id="373712"/>
    <lineage>
        <taxon>Eukaryota</taxon>
        <taxon>Fungi</taxon>
        <taxon>Dikarya</taxon>
        <taxon>Ascomycota</taxon>
        <taxon>Pezizomycotina</taxon>
        <taxon>Lecanoromycetes</taxon>
        <taxon>OSLEUM clade</taxon>
        <taxon>Lecanoromycetidae</taxon>
        <taxon>Lecanorales</taxon>
        <taxon>Lecanorineae</taxon>
        <taxon>Stereocaulaceae</taxon>
        <taxon>Stereocaulon</taxon>
    </lineage>
</organism>
<feature type="region of interest" description="Disordered" evidence="1">
    <location>
        <begin position="440"/>
        <end position="487"/>
    </location>
</feature>
<feature type="compositionally biased region" description="Polar residues" evidence="1">
    <location>
        <begin position="367"/>
        <end position="377"/>
    </location>
</feature>
<dbReference type="Proteomes" id="UP001590950">
    <property type="component" value="Unassembled WGS sequence"/>
</dbReference>
<keyword evidence="3" id="KW-1185">Reference proteome</keyword>
<proteinExistence type="predicted"/>
<dbReference type="EMBL" id="JBEFKJ010000023">
    <property type="protein sequence ID" value="KAL2039957.1"/>
    <property type="molecule type" value="Genomic_DNA"/>
</dbReference>
<sequence length="712" mass="79075">MQEDAYIRDNDHGMSAEEEREHKTNTMVLALHKEKVKLEQELKQDMKSQKIRFENQIRVARGELPPTQLDREYQVETRNESERKSQRILDSLRKSTFDVTIARATITFMLGNHQAMESHAKKAAQISSPMNQILLYEQCHYIIGVALYYQKVYGEAHEAFQQAMNRKAGVSGISNKTAGEWMKALYEITVDTPSQTPNQTLVRTHEALSFSSSVADRPMFMSHPSDEDDDLSRDPPSVVAAPPKAYPATIPSTNQPTRDRPESAGQRYLTKPPPEDAKRFATERTASLRNKGAVPAWSPEYSSGIGKRRDGSQGSKSPKKAVQETVLSNVTRGYQIPASPIRRAGKALRLGLPRDLDSRIEEHMESNGLNQQRNPNVSPGGDALIALNGKKASRPEMSPCPTAQAQRQLTSEEMMRLVEQPSLNQSPSPGVDDALARARRQIPKERSPRPAPNPAASARKRAASKASSSNHFRKKALSNASRTRDMGATNRLSASALSHSRAAANSSISPDIAAANNSPASASESYSIPAAAQPSHHLSSAPPSPALDESEINRLFGGVRGGLYDITPPTPPRHSHRTSDESSHYLNSNLIPTHNTDTNEPPDLEWVDELPQRARASSDPWIAAQRSGQRIAIWRARNGYREVVTSLPSPHSSDEEEEEEEEAVVEDVEEREWRRRQEVAGRERKRMMRERGLMRARDEGRGKFAGGRLCQG</sequence>
<feature type="region of interest" description="Disordered" evidence="1">
    <location>
        <begin position="289"/>
        <end position="322"/>
    </location>
</feature>
<evidence type="ECO:0000313" key="2">
    <source>
        <dbReference type="EMBL" id="KAL2039957.1"/>
    </source>
</evidence>
<feature type="region of interest" description="Disordered" evidence="1">
    <location>
        <begin position="645"/>
        <end position="666"/>
    </location>
</feature>
<protein>
    <submittedName>
        <fullName evidence="2">Uncharacterized protein</fullName>
    </submittedName>
</protein>
<feature type="compositionally biased region" description="Polar residues" evidence="1">
    <location>
        <begin position="584"/>
        <end position="599"/>
    </location>
</feature>
<feature type="compositionally biased region" description="Low complexity" evidence="1">
    <location>
        <begin position="514"/>
        <end position="541"/>
    </location>
</feature>
<reference evidence="2 3" key="1">
    <citation type="submission" date="2024-09" db="EMBL/GenBank/DDBJ databases">
        <title>Rethinking Asexuality: The Enigmatic Case of Functional Sexual Genes in Lepraria (Stereocaulaceae).</title>
        <authorList>
            <person name="Doellman M."/>
            <person name="Sun Y."/>
            <person name="Barcenas-Pena A."/>
            <person name="Lumbsch H.T."/>
            <person name="Grewe F."/>
        </authorList>
    </citation>
    <scope>NUCLEOTIDE SEQUENCE [LARGE SCALE GENOMIC DNA]</scope>
    <source>
        <strain evidence="2 3">Mercado 3170</strain>
    </source>
</reference>
<feature type="compositionally biased region" description="Acidic residues" evidence="1">
    <location>
        <begin position="654"/>
        <end position="666"/>
    </location>
</feature>
<feature type="region of interest" description="Disordered" evidence="1">
    <location>
        <begin position="215"/>
        <end position="277"/>
    </location>
</feature>
<comment type="caution">
    <text evidence="2">The sequence shown here is derived from an EMBL/GenBank/DDBJ whole genome shotgun (WGS) entry which is preliminary data.</text>
</comment>
<dbReference type="SUPFAM" id="SSF48452">
    <property type="entry name" value="TPR-like"/>
    <property type="match status" value="1"/>
</dbReference>
<feature type="compositionally biased region" description="Basic and acidic residues" evidence="1">
    <location>
        <begin position="693"/>
        <end position="702"/>
    </location>
</feature>
<feature type="region of interest" description="Disordered" evidence="1">
    <location>
        <begin position="693"/>
        <end position="712"/>
    </location>
</feature>